<evidence type="ECO:0000313" key="1">
    <source>
        <dbReference type="EMBL" id="KAH0569168.1"/>
    </source>
</evidence>
<dbReference type="Proteomes" id="UP000826195">
    <property type="component" value="Unassembled WGS sequence"/>
</dbReference>
<sequence length="105" mass="11662">MRVATVLVGPRASLVQGGYRGKSSTRKKGARVTRGREMFAVGVSRSPRVAAIGCYFPHRRNFESPLEWTCRGLIPDNRRPNDSPTWTLAGRPMNVRVPPAAWTLV</sequence>
<proteinExistence type="predicted"/>
<gene>
    <name evidence="1" type="ORF">KQX54_021878</name>
</gene>
<evidence type="ECO:0000313" key="2">
    <source>
        <dbReference type="Proteomes" id="UP000826195"/>
    </source>
</evidence>
<organism evidence="1 2">
    <name type="scientific">Cotesia glomerata</name>
    <name type="common">Lepidopteran parasitic wasp</name>
    <name type="synonym">Apanteles glomeratus</name>
    <dbReference type="NCBI Taxonomy" id="32391"/>
    <lineage>
        <taxon>Eukaryota</taxon>
        <taxon>Metazoa</taxon>
        <taxon>Ecdysozoa</taxon>
        <taxon>Arthropoda</taxon>
        <taxon>Hexapoda</taxon>
        <taxon>Insecta</taxon>
        <taxon>Pterygota</taxon>
        <taxon>Neoptera</taxon>
        <taxon>Endopterygota</taxon>
        <taxon>Hymenoptera</taxon>
        <taxon>Apocrita</taxon>
        <taxon>Ichneumonoidea</taxon>
        <taxon>Braconidae</taxon>
        <taxon>Microgastrinae</taxon>
        <taxon>Cotesia</taxon>
    </lineage>
</organism>
<comment type="caution">
    <text evidence="1">The sequence shown here is derived from an EMBL/GenBank/DDBJ whole genome shotgun (WGS) entry which is preliminary data.</text>
</comment>
<dbReference type="AlphaFoldDB" id="A0AAV7JA51"/>
<name>A0AAV7JA51_COTGL</name>
<protein>
    <submittedName>
        <fullName evidence="1">Uncharacterized protein</fullName>
    </submittedName>
</protein>
<reference evidence="1 2" key="1">
    <citation type="journal article" date="2021" name="J. Hered.">
        <title>A chromosome-level genome assembly of the parasitoid wasp, Cotesia glomerata (Hymenoptera: Braconidae).</title>
        <authorList>
            <person name="Pinto B.J."/>
            <person name="Weis J.J."/>
            <person name="Gamble T."/>
            <person name="Ode P.J."/>
            <person name="Paul R."/>
            <person name="Zaspel J.M."/>
        </authorList>
    </citation>
    <scope>NUCLEOTIDE SEQUENCE [LARGE SCALE GENOMIC DNA]</scope>
    <source>
        <strain evidence="1">CgM1</strain>
    </source>
</reference>
<dbReference type="EMBL" id="JAHXZJ010000001">
    <property type="protein sequence ID" value="KAH0569168.1"/>
    <property type="molecule type" value="Genomic_DNA"/>
</dbReference>
<accession>A0AAV7JA51</accession>
<keyword evidence="2" id="KW-1185">Reference proteome</keyword>